<sequence>MTWSGSTAQQSTGNIAGLALINSIRVLDIMIPHLINHLKTSSDWRIRAYALICLNPFIQTGGDGSLSNNLQAYVKALFLSASNRSPDVRKNVCSELVSLLSSNPDILMPNLSQTVDFMLYATQETDETVALEACKFWLAFGEDLHLKNYLAGYLEKIVPVLLKGMIYLEEDLLILDNNEEDKTVPDREQDIKPRFYGARDARSLDNSSCSLPVHNQSSNLNNPSEAQLNNGNAAAAATEEANEDGEIEEEGESDKDNLYAEWNLRKCSAAALDIMAVNFENALLDYLLPILKEYLFQPKWQHKEAAILALGAIAEGCLNGMEPHLSTLVPLLLECLKDRKALLLTCVLDKNKRVQEAGCSAFATLEEEAGEELEPYLLPILNSLVTGFRKYQHKSLLIVYDALGTLADLVGASLAKPELLQVLMPSLIEPWQKLSDEEQDLIPLLECLLSVVVAIGPAFAPYAPAVFERCVRIVANNLEGYALCIKHLGEYEPLDKTFLIVALDLLSGLTQGLGTLAAQFYEANQNQQMGGYANARSGAAINLQAQGMHAMASPNNNPNNHQALPPILSLLGTCLNINFPEPSVRQSAFALVGDCAISSNLTRPNSCPKSSARLTPKRLSHSLACAITRHGPRAKSPSKLASLITPSHPTPFAQGDKMAGFIEPLLSRLVPVLNSNRVVRSLTENSAVAIGWRALACPQLIAPHINQFILNWRPRTDSLVFSLTSPVQTKFMFAPTGPPVYPQFHLPNTPHSGPGSPPAAAANDDNDLLAYDRATHLTCWAFWPWQHPWSGYFP</sequence>
<keyword evidence="5" id="KW-0653">Protein transport</keyword>
<accession>A0A2N5V6I4</accession>
<dbReference type="OrthoDB" id="951172at2759"/>
<name>A0A2N5V6I4_9BASI</name>
<comment type="caution">
    <text evidence="7">The sequence shown here is derived from an EMBL/GenBank/DDBJ whole genome shotgun (WGS) entry which is preliminary data.</text>
</comment>
<dbReference type="AlphaFoldDB" id="A0A2N5V6I4"/>
<evidence type="ECO:0000256" key="2">
    <source>
        <dbReference type="ARBA" id="ARBA00022448"/>
    </source>
</evidence>
<dbReference type="GO" id="GO:0006606">
    <property type="term" value="P:protein import into nucleus"/>
    <property type="evidence" value="ECO:0007669"/>
    <property type="project" value="InterPro"/>
</dbReference>
<evidence type="ECO:0008006" key="9">
    <source>
        <dbReference type="Google" id="ProtNLM"/>
    </source>
</evidence>
<dbReference type="STRING" id="200324.A0A2N5V6I4"/>
<keyword evidence="2" id="KW-0813">Transport</keyword>
<dbReference type="PANTHER" id="PTHR10527">
    <property type="entry name" value="IMPORTIN BETA"/>
    <property type="match status" value="1"/>
</dbReference>
<keyword evidence="3" id="KW-0963">Cytoplasm</keyword>
<reference evidence="7 8" key="1">
    <citation type="submission" date="2017-11" db="EMBL/GenBank/DDBJ databases">
        <title>De novo assembly and phasing of dikaryotic genomes from two isolates of Puccinia coronata f. sp. avenae, the causal agent of oat crown rust.</title>
        <authorList>
            <person name="Miller M.E."/>
            <person name="Zhang Y."/>
            <person name="Omidvar V."/>
            <person name="Sperschneider J."/>
            <person name="Schwessinger B."/>
            <person name="Raley C."/>
            <person name="Palmer J.M."/>
            <person name="Garnica D."/>
            <person name="Upadhyaya N."/>
            <person name="Rathjen J."/>
            <person name="Taylor J.M."/>
            <person name="Park R.F."/>
            <person name="Dodds P.N."/>
            <person name="Hirsch C.D."/>
            <person name="Kianian S.F."/>
            <person name="Figueroa M."/>
        </authorList>
    </citation>
    <scope>NUCLEOTIDE SEQUENCE [LARGE SCALE GENOMIC DNA]</scope>
    <source>
        <strain evidence="7">12NC29</strain>
    </source>
</reference>
<gene>
    <name evidence="7" type="ORF">PCANC_08385</name>
</gene>
<keyword evidence="4" id="KW-0677">Repeat</keyword>
<evidence type="ECO:0000256" key="4">
    <source>
        <dbReference type="ARBA" id="ARBA00022737"/>
    </source>
</evidence>
<evidence type="ECO:0000256" key="5">
    <source>
        <dbReference type="ARBA" id="ARBA00022927"/>
    </source>
</evidence>
<dbReference type="InterPro" id="IPR040122">
    <property type="entry name" value="Importin_beta"/>
</dbReference>
<dbReference type="SUPFAM" id="SSF48371">
    <property type="entry name" value="ARM repeat"/>
    <property type="match status" value="1"/>
</dbReference>
<evidence type="ECO:0000313" key="8">
    <source>
        <dbReference type="Proteomes" id="UP000235388"/>
    </source>
</evidence>
<evidence type="ECO:0000256" key="1">
    <source>
        <dbReference type="ARBA" id="ARBA00004496"/>
    </source>
</evidence>
<dbReference type="InterPro" id="IPR016024">
    <property type="entry name" value="ARM-type_fold"/>
</dbReference>
<dbReference type="Gene3D" id="1.25.10.10">
    <property type="entry name" value="Leucine-rich Repeat Variant"/>
    <property type="match status" value="3"/>
</dbReference>
<feature type="compositionally biased region" description="Polar residues" evidence="6">
    <location>
        <begin position="212"/>
        <end position="224"/>
    </location>
</feature>
<dbReference type="Proteomes" id="UP000235388">
    <property type="component" value="Unassembled WGS sequence"/>
</dbReference>
<evidence type="ECO:0000256" key="3">
    <source>
        <dbReference type="ARBA" id="ARBA00022490"/>
    </source>
</evidence>
<comment type="subcellular location">
    <subcellularLocation>
        <location evidence="1">Cytoplasm</location>
    </subcellularLocation>
</comment>
<dbReference type="InterPro" id="IPR011989">
    <property type="entry name" value="ARM-like"/>
</dbReference>
<evidence type="ECO:0000256" key="6">
    <source>
        <dbReference type="SAM" id="MobiDB-lite"/>
    </source>
</evidence>
<dbReference type="GO" id="GO:0005737">
    <property type="term" value="C:cytoplasm"/>
    <property type="evidence" value="ECO:0007669"/>
    <property type="project" value="UniProtKB-SubCell"/>
</dbReference>
<proteinExistence type="predicted"/>
<feature type="compositionally biased region" description="Low complexity" evidence="6">
    <location>
        <begin position="225"/>
        <end position="239"/>
    </location>
</feature>
<dbReference type="EMBL" id="PGCJ01000126">
    <property type="protein sequence ID" value="PLW45619.1"/>
    <property type="molecule type" value="Genomic_DNA"/>
</dbReference>
<evidence type="ECO:0000313" key="7">
    <source>
        <dbReference type="EMBL" id="PLW45619.1"/>
    </source>
</evidence>
<dbReference type="Pfam" id="PF13513">
    <property type="entry name" value="HEAT_EZ"/>
    <property type="match status" value="1"/>
</dbReference>
<organism evidence="7 8">
    <name type="scientific">Puccinia coronata f. sp. avenae</name>
    <dbReference type="NCBI Taxonomy" id="200324"/>
    <lineage>
        <taxon>Eukaryota</taxon>
        <taxon>Fungi</taxon>
        <taxon>Dikarya</taxon>
        <taxon>Basidiomycota</taxon>
        <taxon>Pucciniomycotina</taxon>
        <taxon>Pucciniomycetes</taxon>
        <taxon>Pucciniales</taxon>
        <taxon>Pucciniaceae</taxon>
        <taxon>Puccinia</taxon>
    </lineage>
</organism>
<protein>
    <recommendedName>
        <fullName evidence="9">TOG domain-containing protein</fullName>
    </recommendedName>
</protein>
<keyword evidence="8" id="KW-1185">Reference proteome</keyword>
<feature type="region of interest" description="Disordered" evidence="6">
    <location>
        <begin position="212"/>
        <end position="253"/>
    </location>
</feature>
<feature type="compositionally biased region" description="Acidic residues" evidence="6">
    <location>
        <begin position="240"/>
        <end position="253"/>
    </location>
</feature>